<dbReference type="InterPro" id="IPR015421">
    <property type="entry name" value="PyrdxlP-dep_Trfase_major"/>
</dbReference>
<sequence length="373" mass="39519">MMVRDLPAAALEDWLRERYFTARVDVSSSGVADHRLADLRRLGGITVEELDAVVFRDGPSLGAERLRAALADRLRPGPDHVVMTAHGSSEALFLAMTALVRPGDEVVVPDPAYHSLSALARACGAVLRPWPVLGAAPDPADLRALLTPRTRLVVVNFPHNPTGVTVDAAVQAELLDVVGRSGAYLLWDNAFRDLVYDAPPLPEPTALGGRVLSTGTLSKAHGLPGLRVGWCVLPADLAPELVRVRDYLTLSLSPLTELLAAVAVEHADELIAPRLAEATANRRRLLDWAAAHGVDCPAPGGGVTAFPRFPGVADVTPLCDRLMSEHGVLTVPGGCFGFPDRMRIGFGCDPAVFAAGLTALGAVLAEKRLPAKL</sequence>
<feature type="domain" description="Aminotransferase class I/classII large" evidence="1">
    <location>
        <begin position="58"/>
        <end position="354"/>
    </location>
</feature>
<dbReference type="InterPro" id="IPR015422">
    <property type="entry name" value="PyrdxlP-dep_Trfase_small"/>
</dbReference>
<dbReference type="InterPro" id="IPR015424">
    <property type="entry name" value="PyrdxlP-dep_Trfase"/>
</dbReference>
<evidence type="ECO:0000259" key="1">
    <source>
        <dbReference type="Pfam" id="PF00155"/>
    </source>
</evidence>
<dbReference type="Gene3D" id="3.90.1150.10">
    <property type="entry name" value="Aspartate Aminotransferase, domain 1"/>
    <property type="match status" value="1"/>
</dbReference>
<dbReference type="CDD" id="cd00609">
    <property type="entry name" value="AAT_like"/>
    <property type="match status" value="1"/>
</dbReference>
<dbReference type="EMBL" id="EF472579">
    <property type="protein sequence ID" value="ABR67747.1"/>
    <property type="molecule type" value="Genomic_DNA"/>
</dbReference>
<accession>A6YEH5</accession>
<gene>
    <name evidence="2" type="primary">cmnD</name>
</gene>
<name>A6YEH5_STRMP</name>
<dbReference type="InterPro" id="IPR004839">
    <property type="entry name" value="Aminotransferase_I/II_large"/>
</dbReference>
<dbReference type="PANTHER" id="PTHR43510:SF1">
    <property type="entry name" value="AMINOTRANSFERASE FUNCTION, HYPOTHETICAL (EUROFUNG)"/>
    <property type="match status" value="1"/>
</dbReference>
<evidence type="ECO:0000313" key="2">
    <source>
        <dbReference type="EMBL" id="ABR67747.1"/>
    </source>
</evidence>
<dbReference type="GO" id="GO:0030170">
    <property type="term" value="F:pyridoxal phosphate binding"/>
    <property type="evidence" value="ECO:0007669"/>
    <property type="project" value="InterPro"/>
</dbReference>
<dbReference type="SUPFAM" id="SSF53383">
    <property type="entry name" value="PLP-dependent transferases"/>
    <property type="match status" value="1"/>
</dbReference>
<organism evidence="2">
    <name type="scientific">Saccharothrix mutabilis subsp. capreolus</name>
    <name type="common">Streptomyces capreolus</name>
    <dbReference type="NCBI Taxonomy" id="66854"/>
    <lineage>
        <taxon>Bacteria</taxon>
        <taxon>Bacillati</taxon>
        <taxon>Actinomycetota</taxon>
        <taxon>Actinomycetes</taxon>
        <taxon>Pseudonocardiales</taxon>
        <taxon>Pseudonocardiaceae</taxon>
        <taxon>Saccharothrix</taxon>
    </lineage>
</organism>
<dbReference type="Pfam" id="PF00155">
    <property type="entry name" value="Aminotran_1_2"/>
    <property type="match status" value="1"/>
</dbReference>
<protein>
    <submittedName>
        <fullName evidence="2">CmnD</fullName>
    </submittedName>
</protein>
<dbReference type="InterPro" id="IPR023965">
    <property type="entry name" value="Capreomycidine_synthase"/>
</dbReference>
<reference evidence="2" key="1">
    <citation type="journal article" date="2007" name="Appl. Environ. Microbiol.">
        <title>Identification of the biosynthetic gene cluster and an additional gene for resistance to the antituberculosis drug capreomycin.</title>
        <authorList>
            <person name="Felnagle E.A."/>
            <person name="Rondon M.R."/>
            <person name="Berti A.D."/>
            <person name="Crosby H.A."/>
            <person name="Thomas M.G."/>
        </authorList>
    </citation>
    <scope>NUCLEOTIDE SEQUENCE</scope>
</reference>
<dbReference type="NCBIfam" id="TIGR03947">
    <property type="entry name" value="viomycin_VioD"/>
    <property type="match status" value="1"/>
</dbReference>
<dbReference type="Gene3D" id="3.40.640.10">
    <property type="entry name" value="Type I PLP-dependent aspartate aminotransferase-like (Major domain)"/>
    <property type="match status" value="1"/>
</dbReference>
<proteinExistence type="predicted"/>
<dbReference type="PANTHER" id="PTHR43510">
    <property type="entry name" value="AMINOTRANSFERASE FUNCTION, HYPOTHETICAL (EUROFUNG)"/>
    <property type="match status" value="1"/>
</dbReference>
<dbReference type="AlphaFoldDB" id="A6YEH5"/>